<accession>A0A0P0WXH7</accession>
<dbReference type="FunCoup" id="A0A0P0WXH7">
    <property type="interactions" value="7"/>
</dbReference>
<dbReference type="InParanoid" id="A0A0P0WXH7"/>
<evidence type="ECO:0000256" key="1">
    <source>
        <dbReference type="SAM" id="MobiDB-lite"/>
    </source>
</evidence>
<evidence type="ECO:0000313" key="3">
    <source>
        <dbReference type="Proteomes" id="UP000059680"/>
    </source>
</evidence>
<reference evidence="2 3" key="2">
    <citation type="journal article" date="2013" name="Plant Cell Physiol.">
        <title>Rice Annotation Project Database (RAP-DB): an integrative and interactive database for rice genomics.</title>
        <authorList>
            <person name="Sakai H."/>
            <person name="Lee S.S."/>
            <person name="Tanaka T."/>
            <person name="Numa H."/>
            <person name="Kim J."/>
            <person name="Kawahara Y."/>
            <person name="Wakimoto H."/>
            <person name="Yang C.C."/>
            <person name="Iwamoto M."/>
            <person name="Abe T."/>
            <person name="Yamada Y."/>
            <person name="Muto A."/>
            <person name="Inokuchi H."/>
            <person name="Ikemura T."/>
            <person name="Matsumoto T."/>
            <person name="Sasaki T."/>
            <person name="Itoh T."/>
        </authorList>
    </citation>
    <scope>NUCLEOTIDE SEQUENCE [LARGE SCALE GENOMIC DNA]</scope>
    <source>
        <strain evidence="3">cv. Nipponbare</strain>
    </source>
</reference>
<sequence>MTTPGANPPSPTPARIQEEANPATETVAEGHPSTTAVEQPEIHELPQEQHTSMSGGTSASRSSRNPRSQNIWPTTVQVIRQVDASGRPTAPRTVIGRWSNCYGLAARENFGILHKDTGKVTEAEKEQAWTTMEKWFTFPAEAKDRLKRKAFHKMGKAWKNWKSKLFTEFVNPSGNHTSTPKTLGNQARHIAYCNSGMSTRIGWAPQDIPEQRARNCARARGKVNPDGSVTFENKSDAVVYQELLGLVAEQASQSEVESAPKRREDDILTKALGTKEHPGRTRGIGSDVPWKHGLPQYSSQYRKRKVSEEERDARLKAELKVEVIQELEASMNARVEERVNKVLADMNIPRGTTPAVHPTPRAQHDASPSQHRSSCSSTEVPAPGLPVAPLAAVDHIEVIDVIRSISNKKPLHVPILNSNFHICKAQHSVSY</sequence>
<organism evidence="2 3">
    <name type="scientific">Oryza sativa subsp. japonica</name>
    <name type="common">Rice</name>
    <dbReference type="NCBI Taxonomy" id="39947"/>
    <lineage>
        <taxon>Eukaryota</taxon>
        <taxon>Viridiplantae</taxon>
        <taxon>Streptophyta</taxon>
        <taxon>Embryophyta</taxon>
        <taxon>Tracheophyta</taxon>
        <taxon>Spermatophyta</taxon>
        <taxon>Magnoliopsida</taxon>
        <taxon>Liliopsida</taxon>
        <taxon>Poales</taxon>
        <taxon>Poaceae</taxon>
        <taxon>BOP clade</taxon>
        <taxon>Oryzoideae</taxon>
        <taxon>Oryzeae</taxon>
        <taxon>Oryzinae</taxon>
        <taxon>Oryza</taxon>
        <taxon>Oryza sativa</taxon>
    </lineage>
</organism>
<feature type="compositionally biased region" description="Polar residues" evidence="1">
    <location>
        <begin position="366"/>
        <end position="379"/>
    </location>
</feature>
<protein>
    <submittedName>
        <fullName evidence="2">Os06g0521633 protein</fullName>
    </submittedName>
</protein>
<dbReference type="SMR" id="A0A0P0WXH7"/>
<keyword evidence="3" id="KW-1185">Reference proteome</keyword>
<dbReference type="AlphaFoldDB" id="A0A0P0WXH7"/>
<dbReference type="PANTHER" id="PTHR33018">
    <property type="entry name" value="OS10G0338966 PROTEIN-RELATED"/>
    <property type="match status" value="1"/>
</dbReference>
<dbReference type="PANTHER" id="PTHR33018:SF30">
    <property type="entry name" value="OS02G0502850 PROTEIN"/>
    <property type="match status" value="1"/>
</dbReference>
<gene>
    <name evidence="2" type="ordered locus">Os06g0521633</name>
    <name evidence="2" type="ORF">OSNPB_060521633</name>
</gene>
<reference evidence="3" key="1">
    <citation type="journal article" date="2005" name="Nature">
        <title>The map-based sequence of the rice genome.</title>
        <authorList>
            <consortium name="International rice genome sequencing project (IRGSP)"/>
            <person name="Matsumoto T."/>
            <person name="Wu J."/>
            <person name="Kanamori H."/>
            <person name="Katayose Y."/>
            <person name="Fujisawa M."/>
            <person name="Namiki N."/>
            <person name="Mizuno H."/>
            <person name="Yamamoto K."/>
            <person name="Antonio B.A."/>
            <person name="Baba T."/>
            <person name="Sakata K."/>
            <person name="Nagamura Y."/>
            <person name="Aoki H."/>
            <person name="Arikawa K."/>
            <person name="Arita K."/>
            <person name="Bito T."/>
            <person name="Chiden Y."/>
            <person name="Fujitsuka N."/>
            <person name="Fukunaka R."/>
            <person name="Hamada M."/>
            <person name="Harada C."/>
            <person name="Hayashi A."/>
            <person name="Hijishita S."/>
            <person name="Honda M."/>
            <person name="Hosokawa S."/>
            <person name="Ichikawa Y."/>
            <person name="Idonuma A."/>
            <person name="Iijima M."/>
            <person name="Ikeda M."/>
            <person name="Ikeno M."/>
            <person name="Ito K."/>
            <person name="Ito S."/>
            <person name="Ito T."/>
            <person name="Ito Y."/>
            <person name="Ito Y."/>
            <person name="Iwabuchi A."/>
            <person name="Kamiya K."/>
            <person name="Karasawa W."/>
            <person name="Kurita K."/>
            <person name="Katagiri S."/>
            <person name="Kikuta A."/>
            <person name="Kobayashi H."/>
            <person name="Kobayashi N."/>
            <person name="Machita K."/>
            <person name="Maehara T."/>
            <person name="Masukawa M."/>
            <person name="Mizubayashi T."/>
            <person name="Mukai Y."/>
            <person name="Nagasaki H."/>
            <person name="Nagata Y."/>
            <person name="Naito S."/>
            <person name="Nakashima M."/>
            <person name="Nakama Y."/>
            <person name="Nakamichi Y."/>
            <person name="Nakamura M."/>
            <person name="Meguro A."/>
            <person name="Negishi M."/>
            <person name="Ohta I."/>
            <person name="Ohta T."/>
            <person name="Okamoto M."/>
            <person name="Ono N."/>
            <person name="Saji S."/>
            <person name="Sakaguchi M."/>
            <person name="Sakai K."/>
            <person name="Shibata M."/>
            <person name="Shimokawa T."/>
            <person name="Song J."/>
            <person name="Takazaki Y."/>
            <person name="Terasawa K."/>
            <person name="Tsugane M."/>
            <person name="Tsuji K."/>
            <person name="Ueda S."/>
            <person name="Waki K."/>
            <person name="Yamagata H."/>
            <person name="Yamamoto M."/>
            <person name="Yamamoto S."/>
            <person name="Yamane H."/>
            <person name="Yoshiki S."/>
            <person name="Yoshihara R."/>
            <person name="Yukawa K."/>
            <person name="Zhong H."/>
            <person name="Yano M."/>
            <person name="Yuan Q."/>
            <person name="Ouyang S."/>
            <person name="Liu J."/>
            <person name="Jones K.M."/>
            <person name="Gansberger K."/>
            <person name="Moffat K."/>
            <person name="Hill J."/>
            <person name="Bera J."/>
            <person name="Fadrosh D."/>
            <person name="Jin S."/>
            <person name="Johri S."/>
            <person name="Kim M."/>
            <person name="Overton L."/>
            <person name="Reardon M."/>
            <person name="Tsitrin T."/>
            <person name="Vuong H."/>
            <person name="Weaver B."/>
            <person name="Ciecko A."/>
            <person name="Tallon L."/>
            <person name="Jackson J."/>
            <person name="Pai G."/>
            <person name="Aken S.V."/>
            <person name="Utterback T."/>
            <person name="Reidmuller S."/>
            <person name="Feldblyum T."/>
            <person name="Hsiao J."/>
            <person name="Zismann V."/>
            <person name="Iobst S."/>
            <person name="de Vazeille A.R."/>
            <person name="Buell C.R."/>
            <person name="Ying K."/>
            <person name="Li Y."/>
            <person name="Lu T."/>
            <person name="Huang Y."/>
            <person name="Zhao Q."/>
            <person name="Feng Q."/>
            <person name="Zhang L."/>
            <person name="Zhu J."/>
            <person name="Weng Q."/>
            <person name="Mu J."/>
            <person name="Lu Y."/>
            <person name="Fan D."/>
            <person name="Liu Y."/>
            <person name="Guan J."/>
            <person name="Zhang Y."/>
            <person name="Yu S."/>
            <person name="Liu X."/>
            <person name="Zhang Y."/>
            <person name="Hong G."/>
            <person name="Han B."/>
            <person name="Choisne N."/>
            <person name="Demange N."/>
            <person name="Orjeda G."/>
            <person name="Samain S."/>
            <person name="Cattolico L."/>
            <person name="Pelletier E."/>
            <person name="Couloux A."/>
            <person name="Segurens B."/>
            <person name="Wincker P."/>
            <person name="D'Hont A."/>
            <person name="Scarpelli C."/>
            <person name="Weissenbach J."/>
            <person name="Salanoubat M."/>
            <person name="Quetier F."/>
            <person name="Yu Y."/>
            <person name="Kim H.R."/>
            <person name="Rambo T."/>
            <person name="Currie J."/>
            <person name="Collura K."/>
            <person name="Luo M."/>
            <person name="Yang T."/>
            <person name="Ammiraju J.S.S."/>
            <person name="Engler F."/>
            <person name="Soderlund C."/>
            <person name="Wing R.A."/>
            <person name="Palmer L.E."/>
            <person name="de la Bastide M."/>
            <person name="Spiegel L."/>
            <person name="Nascimento L."/>
            <person name="Zutavern T."/>
            <person name="O'Shaughnessy A."/>
            <person name="Dike S."/>
            <person name="Dedhia N."/>
            <person name="Preston R."/>
            <person name="Balija V."/>
            <person name="McCombie W.R."/>
            <person name="Chow T."/>
            <person name="Chen H."/>
            <person name="Chung M."/>
            <person name="Chen C."/>
            <person name="Shaw J."/>
            <person name="Wu H."/>
            <person name="Hsiao K."/>
            <person name="Chao Y."/>
            <person name="Chu M."/>
            <person name="Cheng C."/>
            <person name="Hour A."/>
            <person name="Lee P."/>
            <person name="Lin S."/>
            <person name="Lin Y."/>
            <person name="Liou J."/>
            <person name="Liu S."/>
            <person name="Hsing Y."/>
            <person name="Raghuvanshi S."/>
            <person name="Mohanty A."/>
            <person name="Bharti A.K."/>
            <person name="Gaur A."/>
            <person name="Gupta V."/>
            <person name="Kumar D."/>
            <person name="Ravi V."/>
            <person name="Vij S."/>
            <person name="Kapur A."/>
            <person name="Khurana P."/>
            <person name="Khurana P."/>
            <person name="Khurana J.P."/>
            <person name="Tyagi A.K."/>
            <person name="Gaikwad K."/>
            <person name="Singh A."/>
            <person name="Dalal V."/>
            <person name="Srivastava S."/>
            <person name="Dixit A."/>
            <person name="Pal A.K."/>
            <person name="Ghazi I.A."/>
            <person name="Yadav M."/>
            <person name="Pandit A."/>
            <person name="Bhargava A."/>
            <person name="Sureshbabu K."/>
            <person name="Batra K."/>
            <person name="Sharma T.R."/>
            <person name="Mohapatra T."/>
            <person name="Singh N.K."/>
            <person name="Messing J."/>
            <person name="Nelson A.B."/>
            <person name="Fuks G."/>
            <person name="Kavchok S."/>
            <person name="Keizer G."/>
            <person name="Linton E."/>
            <person name="Llaca V."/>
            <person name="Song R."/>
            <person name="Tanyolac B."/>
            <person name="Young S."/>
            <person name="Ho-Il K."/>
            <person name="Hahn J.H."/>
            <person name="Sangsakoo G."/>
            <person name="Vanavichit A."/>
            <person name="de Mattos Luiz.A.T."/>
            <person name="Zimmer P.D."/>
            <person name="Malone G."/>
            <person name="Dellagostin O."/>
            <person name="de Oliveira A.C."/>
            <person name="Bevan M."/>
            <person name="Bancroft I."/>
            <person name="Minx P."/>
            <person name="Cordum H."/>
            <person name="Wilson R."/>
            <person name="Cheng Z."/>
            <person name="Jin W."/>
            <person name="Jiang J."/>
            <person name="Leong S.A."/>
            <person name="Iwama H."/>
            <person name="Gojobori T."/>
            <person name="Itoh T."/>
            <person name="Niimura Y."/>
            <person name="Fujii Y."/>
            <person name="Habara T."/>
            <person name="Sakai H."/>
            <person name="Sato Y."/>
            <person name="Wilson G."/>
            <person name="Kumar K."/>
            <person name="McCouch S."/>
            <person name="Juretic N."/>
            <person name="Hoen D."/>
            <person name="Wright S."/>
            <person name="Bruskiewich R."/>
            <person name="Bureau T."/>
            <person name="Miyao A."/>
            <person name="Hirochika H."/>
            <person name="Nishikawa T."/>
            <person name="Kadowaki K."/>
            <person name="Sugiura M."/>
            <person name="Burr B."/>
            <person name="Sasaki T."/>
        </authorList>
    </citation>
    <scope>NUCLEOTIDE SEQUENCE [LARGE SCALE GENOMIC DNA]</scope>
    <source>
        <strain evidence="3">cv. Nipponbare</strain>
    </source>
</reference>
<feature type="region of interest" description="Disordered" evidence="1">
    <location>
        <begin position="348"/>
        <end position="381"/>
    </location>
</feature>
<feature type="compositionally biased region" description="Pro residues" evidence="1">
    <location>
        <begin position="1"/>
        <end position="12"/>
    </location>
</feature>
<evidence type="ECO:0000313" key="2">
    <source>
        <dbReference type="EMBL" id="BAS98011.1"/>
    </source>
</evidence>
<feature type="compositionally biased region" description="Low complexity" evidence="1">
    <location>
        <begin position="51"/>
        <end position="63"/>
    </location>
</feature>
<name>A0A0P0WXH7_ORYSJ</name>
<dbReference type="STRING" id="39947.A0A0P0WXH7"/>
<reference evidence="2 3" key="3">
    <citation type="journal article" date="2013" name="Rice">
        <title>Improvement of the Oryza sativa Nipponbare reference genome using next generation sequence and optical map data.</title>
        <authorList>
            <person name="Kawahara Y."/>
            <person name="de la Bastide M."/>
            <person name="Hamilton J.P."/>
            <person name="Kanamori H."/>
            <person name="McCombie W.R."/>
            <person name="Ouyang S."/>
            <person name="Schwartz D.C."/>
            <person name="Tanaka T."/>
            <person name="Wu J."/>
            <person name="Zhou S."/>
            <person name="Childs K.L."/>
            <person name="Davidson R.M."/>
            <person name="Lin H."/>
            <person name="Quesada-Ocampo L."/>
            <person name="Vaillancourt B."/>
            <person name="Sakai H."/>
            <person name="Lee S.S."/>
            <person name="Kim J."/>
            <person name="Numa H."/>
            <person name="Itoh T."/>
            <person name="Buell C.R."/>
            <person name="Matsumoto T."/>
        </authorList>
    </citation>
    <scope>NUCLEOTIDE SEQUENCE [LARGE SCALE GENOMIC DNA]</scope>
    <source>
        <strain evidence="3">cv. Nipponbare</strain>
    </source>
</reference>
<dbReference type="Proteomes" id="UP000059680">
    <property type="component" value="Chromosome 6"/>
</dbReference>
<feature type="region of interest" description="Disordered" evidence="1">
    <location>
        <begin position="1"/>
        <end position="71"/>
    </location>
</feature>
<dbReference type="EMBL" id="AP014962">
    <property type="protein sequence ID" value="BAS98011.1"/>
    <property type="molecule type" value="Genomic_DNA"/>
</dbReference>
<proteinExistence type="predicted"/>
<dbReference type="PaxDb" id="39947-A0A0P0WXH7"/>